<comment type="caution">
    <text evidence="1">The sequence shown here is derived from an EMBL/GenBank/DDBJ whole genome shotgun (WGS) entry which is preliminary data.</text>
</comment>
<dbReference type="Pfam" id="PF10061">
    <property type="entry name" value="DUF2299"/>
    <property type="match status" value="1"/>
</dbReference>
<dbReference type="AlphaFoldDB" id="X0ZNS2"/>
<dbReference type="EMBL" id="BART01007701">
    <property type="protein sequence ID" value="GAG62008.1"/>
    <property type="molecule type" value="Genomic_DNA"/>
</dbReference>
<reference evidence="1" key="1">
    <citation type="journal article" date="2014" name="Front. Microbiol.">
        <title>High frequency of phylogenetically diverse reductive dehalogenase-homologous genes in deep subseafloor sedimentary metagenomes.</title>
        <authorList>
            <person name="Kawai M."/>
            <person name="Futagami T."/>
            <person name="Toyoda A."/>
            <person name="Takaki Y."/>
            <person name="Nishi S."/>
            <person name="Hori S."/>
            <person name="Arai W."/>
            <person name="Tsubouchi T."/>
            <person name="Morono Y."/>
            <person name="Uchiyama I."/>
            <person name="Ito T."/>
            <person name="Fujiyama A."/>
            <person name="Inagaki F."/>
            <person name="Takami H."/>
        </authorList>
    </citation>
    <scope>NUCLEOTIDE SEQUENCE</scope>
    <source>
        <strain evidence="1">Expedition CK06-06</strain>
    </source>
</reference>
<gene>
    <name evidence="1" type="ORF">S01H4_17476</name>
</gene>
<sequence>MSDKDSKIKILIQEYLLDEGLLREKISNPKLDFGFQFMFPPGNDPRGRPIGRNMVVIKPKQKNLIVISLGTQISKPHVDALNSLKEDRKLQFFWDLRKFFLVKDLFYRIDIQNNRYEISDQIFLKKNGTVSKNNFFKSIRRVFDGSAYSSIMLGEYCSGKISPGDFMKSKDFAGGSDFSLYS</sequence>
<name>X0ZNS2_9ZZZZ</name>
<protein>
    <recommendedName>
        <fullName evidence="2">DUF2299 domain-containing protein</fullName>
    </recommendedName>
</protein>
<organism evidence="1">
    <name type="scientific">marine sediment metagenome</name>
    <dbReference type="NCBI Taxonomy" id="412755"/>
    <lineage>
        <taxon>unclassified sequences</taxon>
        <taxon>metagenomes</taxon>
        <taxon>ecological metagenomes</taxon>
    </lineage>
</organism>
<dbReference type="Gene3D" id="3.30.1460.10">
    <property type="match status" value="1"/>
</dbReference>
<dbReference type="InterPro" id="IPR018747">
    <property type="entry name" value="DUF2299"/>
</dbReference>
<proteinExistence type="predicted"/>
<dbReference type="CDD" id="cd17510">
    <property type="entry name" value="T3SC_YbjN-like_2"/>
    <property type="match status" value="1"/>
</dbReference>
<evidence type="ECO:0000313" key="1">
    <source>
        <dbReference type="EMBL" id="GAG62008.1"/>
    </source>
</evidence>
<accession>X0ZNS2</accession>
<evidence type="ECO:0008006" key="2">
    <source>
        <dbReference type="Google" id="ProtNLM"/>
    </source>
</evidence>